<gene>
    <name evidence="1" type="ORF">LTRI10_LOCUS655</name>
</gene>
<dbReference type="GO" id="GO:0005634">
    <property type="term" value="C:nucleus"/>
    <property type="evidence" value="ECO:0007669"/>
    <property type="project" value="InterPro"/>
</dbReference>
<organism evidence="1 2">
    <name type="scientific">Linum trigynum</name>
    <dbReference type="NCBI Taxonomy" id="586398"/>
    <lineage>
        <taxon>Eukaryota</taxon>
        <taxon>Viridiplantae</taxon>
        <taxon>Streptophyta</taxon>
        <taxon>Embryophyta</taxon>
        <taxon>Tracheophyta</taxon>
        <taxon>Spermatophyta</taxon>
        <taxon>Magnoliopsida</taxon>
        <taxon>eudicotyledons</taxon>
        <taxon>Gunneridae</taxon>
        <taxon>Pentapetalae</taxon>
        <taxon>rosids</taxon>
        <taxon>fabids</taxon>
        <taxon>Malpighiales</taxon>
        <taxon>Linaceae</taxon>
        <taxon>Linum</taxon>
    </lineage>
</organism>
<dbReference type="PANTHER" id="PTHR12792:SF0">
    <property type="entry name" value="SEPARIN"/>
    <property type="match status" value="1"/>
</dbReference>
<evidence type="ECO:0000313" key="2">
    <source>
        <dbReference type="Proteomes" id="UP001497516"/>
    </source>
</evidence>
<dbReference type="GO" id="GO:0072686">
    <property type="term" value="C:mitotic spindle"/>
    <property type="evidence" value="ECO:0007669"/>
    <property type="project" value="TreeGrafter"/>
</dbReference>
<reference evidence="1 2" key="1">
    <citation type="submission" date="2024-04" db="EMBL/GenBank/DDBJ databases">
        <authorList>
            <person name="Fracassetti M."/>
        </authorList>
    </citation>
    <scope>NUCLEOTIDE SEQUENCE [LARGE SCALE GENOMIC DNA]</scope>
</reference>
<dbReference type="AlphaFoldDB" id="A0AAV2C864"/>
<dbReference type="EMBL" id="OZ034813">
    <property type="protein sequence ID" value="CAL1352707.1"/>
    <property type="molecule type" value="Genomic_DNA"/>
</dbReference>
<dbReference type="GO" id="GO:0004197">
    <property type="term" value="F:cysteine-type endopeptidase activity"/>
    <property type="evidence" value="ECO:0007669"/>
    <property type="project" value="InterPro"/>
</dbReference>
<dbReference type="GO" id="GO:0006508">
    <property type="term" value="P:proteolysis"/>
    <property type="evidence" value="ECO:0007669"/>
    <property type="project" value="InterPro"/>
</dbReference>
<dbReference type="InterPro" id="IPR005314">
    <property type="entry name" value="Peptidase_C50"/>
</dbReference>
<dbReference type="GO" id="GO:0051307">
    <property type="term" value="P:meiotic chromosome separation"/>
    <property type="evidence" value="ECO:0007669"/>
    <property type="project" value="TreeGrafter"/>
</dbReference>
<evidence type="ECO:0008006" key="3">
    <source>
        <dbReference type="Google" id="ProtNLM"/>
    </source>
</evidence>
<sequence length="608" mass="68833">MKCRIPWISLSRSLLVIGLKYVSRKLYCIGVLLYKQNQVNEASKALKFCCRAEWGCLKILFQNRVLADPSEEAFLDYVSDACTRTVFLVDLLGQCGSMKLQKLILESLENWSAAEDLSIKLQPPATLVQQWVKINCELSQSMGSDYSASTLHCLLGSSTKVSVRSMGKLLQQELHVYERMQSTYPVFSYRMLLKVIDILMQHVYIQEQDYLERSRILLRKGWALRANFDQGLSDSIQCISEAISLISSKTIGQGSALSHQLAMSHSLRALCIQEVEPNSKEIIRDFKAALNLWLSIPHPDGLRQVEESAFTGDLLLMLCNIFDVLTLKGFTELTHDIYKLMIRFCEWRNVSVEKCVHFLWGSRRLSHALCFSPIDNAFLTGLSCSSDDKFNTMGFWIGCLKVSMPLLVGFQLKLSISSSCCSSNLGTDCQLDVTVDGVKKAASELISDGPTNSWSAFFAAYLYYDLSERLRGSAQFIEALSSARQAYKLRSKLFQYNFTYQRGHYTERADCTQKCTYSIQNLRVNKSIAIQVWSANNISEDLDTCYLSPWKVLQCYLESILQVAVLYEMIGNGVEAETFLLWGKEISSCLNLPLYKVAFSTISRETIS</sequence>
<keyword evidence="2" id="KW-1185">Reference proteome</keyword>
<evidence type="ECO:0000313" key="1">
    <source>
        <dbReference type="EMBL" id="CAL1352707.1"/>
    </source>
</evidence>
<protein>
    <recommendedName>
        <fullName evidence="3">Separase</fullName>
    </recommendedName>
</protein>
<name>A0AAV2C864_9ROSI</name>
<dbReference type="Proteomes" id="UP001497516">
    <property type="component" value="Chromosome 1"/>
</dbReference>
<accession>A0AAV2C864</accession>
<proteinExistence type="predicted"/>
<dbReference type="PANTHER" id="PTHR12792">
    <property type="entry name" value="EXTRA SPINDLE POLES 1-RELATED"/>
    <property type="match status" value="1"/>
</dbReference>
<dbReference type="GO" id="GO:0005737">
    <property type="term" value="C:cytoplasm"/>
    <property type="evidence" value="ECO:0007669"/>
    <property type="project" value="TreeGrafter"/>
</dbReference>